<dbReference type="Proteomes" id="UP000295181">
    <property type="component" value="Unassembled WGS sequence"/>
</dbReference>
<evidence type="ECO:0000259" key="2">
    <source>
        <dbReference type="Pfam" id="PF13240"/>
    </source>
</evidence>
<comment type="caution">
    <text evidence="3">The sequence shown here is derived from an EMBL/GenBank/DDBJ whole genome shotgun (WGS) entry which is preliminary data.</text>
</comment>
<name>A0A4R5NPS5_LENBU</name>
<dbReference type="Pfam" id="PF13240">
    <property type="entry name" value="Zn_Ribbon_1"/>
    <property type="match status" value="1"/>
</dbReference>
<dbReference type="AlphaFoldDB" id="A0A4R5NPS5"/>
<reference evidence="3 4" key="1">
    <citation type="journal article" date="2019" name="Appl. Microbiol. Biotechnol.">
        <title>Uncovering carbohydrate metabolism through a genotype-phenotype association study of 56 lactic acid bacteria genomes.</title>
        <authorList>
            <person name="Buron-Moles G."/>
            <person name="Chailyan A."/>
            <person name="Dolejs I."/>
            <person name="Forster J."/>
            <person name="Miks M.H."/>
        </authorList>
    </citation>
    <scope>NUCLEOTIDE SEQUENCE [LARGE SCALE GENOMIC DNA]</scope>
    <source>
        <strain evidence="3 4">ATCC 4005</strain>
    </source>
</reference>
<dbReference type="RefSeq" id="WP_056939111.1">
    <property type="nucleotide sequence ID" value="NZ_AZDM01000024.1"/>
</dbReference>
<keyword evidence="1" id="KW-1133">Transmembrane helix</keyword>
<feature type="transmembrane region" description="Helical" evidence="1">
    <location>
        <begin position="60"/>
        <end position="82"/>
    </location>
</feature>
<organism evidence="3 4">
    <name type="scientific">Lentilactobacillus buchneri DSM 20057</name>
    <dbReference type="NCBI Taxonomy" id="1423728"/>
    <lineage>
        <taxon>Bacteria</taxon>
        <taxon>Bacillati</taxon>
        <taxon>Bacillota</taxon>
        <taxon>Bacilli</taxon>
        <taxon>Lactobacillales</taxon>
        <taxon>Lactobacillaceae</taxon>
        <taxon>Lentilactobacillus</taxon>
    </lineage>
</organism>
<evidence type="ECO:0000313" key="3">
    <source>
        <dbReference type="EMBL" id="TDG78652.1"/>
    </source>
</evidence>
<gene>
    <name evidence="3" type="ORF">C5L32_000453</name>
</gene>
<protein>
    <recommendedName>
        <fullName evidence="2">Zinc-ribbon domain-containing protein</fullName>
    </recommendedName>
</protein>
<evidence type="ECO:0000256" key="1">
    <source>
        <dbReference type="SAM" id="Phobius"/>
    </source>
</evidence>
<keyword evidence="1" id="KW-0472">Membrane</keyword>
<feature type="domain" description="Zinc-ribbon" evidence="2">
    <location>
        <begin position="2"/>
        <end position="24"/>
    </location>
</feature>
<dbReference type="GeneID" id="72459902"/>
<dbReference type="EMBL" id="PUFP01000035">
    <property type="protein sequence ID" value="TDG78652.1"/>
    <property type="molecule type" value="Genomic_DNA"/>
</dbReference>
<keyword evidence="1" id="KW-0812">Transmembrane</keyword>
<sequence length="83" mass="8933">MKCPWCGVQIAEGSKFCPECGHTLDPNATKNLKQAQKEIPKTKGNTFWENLAATGNVIQAIGKMGCALLIVLIFGALLLALLF</sequence>
<proteinExistence type="predicted"/>
<accession>A0A4R5NPS5</accession>
<dbReference type="InterPro" id="IPR026870">
    <property type="entry name" value="Zinc_ribbon_dom"/>
</dbReference>
<evidence type="ECO:0000313" key="4">
    <source>
        <dbReference type="Proteomes" id="UP000295181"/>
    </source>
</evidence>